<dbReference type="Proteomes" id="UP000259273">
    <property type="component" value="Unassembled WGS sequence"/>
</dbReference>
<proteinExistence type="predicted"/>
<dbReference type="AlphaFoldDB" id="A0A3C1KQD4"/>
<dbReference type="EMBL" id="DMND01000195">
    <property type="protein sequence ID" value="HAN28929.1"/>
    <property type="molecule type" value="Genomic_DNA"/>
</dbReference>
<keyword evidence="1" id="KW-0472">Membrane</keyword>
<dbReference type="Pfam" id="PF25607">
    <property type="entry name" value="DUF7939"/>
    <property type="match status" value="1"/>
</dbReference>
<comment type="caution">
    <text evidence="3">The sequence shown here is derived from an EMBL/GenBank/DDBJ whole genome shotgun (WGS) entry which is preliminary data.</text>
</comment>
<organism evidence="3 4">
    <name type="scientific">Haliea salexigens</name>
    <dbReference type="NCBI Taxonomy" id="287487"/>
    <lineage>
        <taxon>Bacteria</taxon>
        <taxon>Pseudomonadati</taxon>
        <taxon>Pseudomonadota</taxon>
        <taxon>Gammaproteobacteria</taxon>
        <taxon>Cellvibrionales</taxon>
        <taxon>Halieaceae</taxon>
        <taxon>Haliea</taxon>
    </lineage>
</organism>
<keyword evidence="1" id="KW-0812">Transmembrane</keyword>
<keyword evidence="1" id="KW-1133">Transmembrane helix</keyword>
<dbReference type="Pfam" id="PF13584">
    <property type="entry name" value="BatD"/>
    <property type="match status" value="1"/>
</dbReference>
<evidence type="ECO:0000313" key="3">
    <source>
        <dbReference type="EMBL" id="HAN28929.1"/>
    </source>
</evidence>
<sequence>RRLLADFEILQRSATSSTSIVNGQRSQTRQVLLDLSPRREGLLAIPGLRIGASTSEPVAVEVGPPPAPTDANQTVVVSAEVDSQEVYVQGQILLTVRIQQAINLDSRSVSELQLDNAYVQPLEQNSFQRTQDGRPWLVHEVRYAIFPEQSGTLTIPPQVFTGRESSGRRSVFDFGSGGRQLQRRTEPLTVNVLPRPSAFPANDTWLPARDLVLEESWSKIPDTLQAGESVTRTITLRGTGLQGAQLPPITFEAQDGLRYYPDQPAVTDAESAAGLVGQRRESAALVANRAGRFTLPEIRIPWWDVAQDTVRYAVLPARDITVAPGASATASPAATQTESPGATDALLPLDPAPKGHNRLWQWLTAFFAVLWVATIALFWRLRPAVQATPPNAPPRNNSEARAFKQLQAACASDSAAPARAALLHWAQAYLDMPRPLRADELARHLGDDSLSQAIAELDAALYRSGSSQWRGAALAAAVTELRRRKGGKRDRAVDTFALYPTTTS</sequence>
<evidence type="ECO:0000259" key="2">
    <source>
        <dbReference type="Pfam" id="PF25607"/>
    </source>
</evidence>
<dbReference type="PANTHER" id="PTHR40940">
    <property type="entry name" value="PROTEIN BATD-RELATED"/>
    <property type="match status" value="1"/>
</dbReference>
<dbReference type="InterPro" id="IPR057699">
    <property type="entry name" value="DUF7939"/>
</dbReference>
<dbReference type="PANTHER" id="PTHR40940:SF1">
    <property type="entry name" value="PROTEIN BATD"/>
    <property type="match status" value="1"/>
</dbReference>
<protein>
    <recommendedName>
        <fullName evidence="2">DUF7939 domain-containing protein</fullName>
    </recommendedName>
</protein>
<accession>A0A3C1KQD4</accession>
<evidence type="ECO:0000256" key="1">
    <source>
        <dbReference type="SAM" id="Phobius"/>
    </source>
</evidence>
<dbReference type="InterPro" id="IPR025738">
    <property type="entry name" value="BatD"/>
</dbReference>
<reference evidence="3 4" key="1">
    <citation type="journal article" date="2018" name="Nat. Biotechnol.">
        <title>A standardized bacterial taxonomy based on genome phylogeny substantially revises the tree of life.</title>
        <authorList>
            <person name="Parks D.H."/>
            <person name="Chuvochina M."/>
            <person name="Waite D.W."/>
            <person name="Rinke C."/>
            <person name="Skarshewski A."/>
            <person name="Chaumeil P.A."/>
            <person name="Hugenholtz P."/>
        </authorList>
    </citation>
    <scope>NUCLEOTIDE SEQUENCE [LARGE SCALE GENOMIC DNA]</scope>
    <source>
        <strain evidence="3">UBA9158</strain>
    </source>
</reference>
<feature type="transmembrane region" description="Helical" evidence="1">
    <location>
        <begin position="359"/>
        <end position="379"/>
    </location>
</feature>
<gene>
    <name evidence="3" type="ORF">DCP75_14635</name>
</gene>
<name>A0A3C1KQD4_9GAMM</name>
<feature type="domain" description="DUF7939" evidence="2">
    <location>
        <begin position="400"/>
        <end position="484"/>
    </location>
</feature>
<feature type="non-terminal residue" evidence="3">
    <location>
        <position position="1"/>
    </location>
</feature>
<dbReference type="STRING" id="1121937.GCA_000423125_01621"/>
<evidence type="ECO:0000313" key="4">
    <source>
        <dbReference type="Proteomes" id="UP000259273"/>
    </source>
</evidence>